<dbReference type="AlphaFoldDB" id="A0ABD1UXY7"/>
<keyword evidence="4" id="KW-0804">Transcription</keyword>
<keyword evidence="9" id="KW-1185">Reference proteome</keyword>
<dbReference type="GO" id="GO:0005634">
    <property type="term" value="C:nucleus"/>
    <property type="evidence" value="ECO:0007669"/>
    <property type="project" value="UniProtKB-SubCell"/>
</dbReference>
<keyword evidence="3" id="KW-0238">DNA-binding</keyword>
<dbReference type="PANTHER" id="PTHR16223:SF274">
    <property type="entry name" value="TRANSCRIPTION FACTOR BHLH84"/>
    <property type="match status" value="1"/>
</dbReference>
<evidence type="ECO:0000313" key="8">
    <source>
        <dbReference type="EMBL" id="KAL2529568.1"/>
    </source>
</evidence>
<evidence type="ECO:0000259" key="7">
    <source>
        <dbReference type="PROSITE" id="PS50888"/>
    </source>
</evidence>
<evidence type="ECO:0000256" key="5">
    <source>
        <dbReference type="ARBA" id="ARBA00023242"/>
    </source>
</evidence>
<dbReference type="SUPFAM" id="SSF47459">
    <property type="entry name" value="HLH, helix-loop-helix DNA-binding domain"/>
    <property type="match status" value="1"/>
</dbReference>
<dbReference type="FunFam" id="4.10.280.10:FF:000022">
    <property type="entry name" value="Basic helix-loop-helix transcription factor"/>
    <property type="match status" value="1"/>
</dbReference>
<proteinExistence type="predicted"/>
<keyword evidence="2" id="KW-0805">Transcription regulation</keyword>
<dbReference type="PANTHER" id="PTHR16223">
    <property type="entry name" value="TRANSCRIPTION FACTOR BHLH83-RELATED"/>
    <property type="match status" value="1"/>
</dbReference>
<feature type="region of interest" description="Disordered" evidence="6">
    <location>
        <begin position="173"/>
        <end position="279"/>
    </location>
</feature>
<feature type="domain" description="BHLH" evidence="7">
    <location>
        <begin position="269"/>
        <end position="318"/>
    </location>
</feature>
<reference evidence="9" key="1">
    <citation type="submission" date="2024-07" db="EMBL/GenBank/DDBJ databases">
        <title>Two chromosome-level genome assemblies of Korean endemic species Abeliophyllum distichum and Forsythia ovata (Oleaceae).</title>
        <authorList>
            <person name="Jang H."/>
        </authorList>
    </citation>
    <scope>NUCLEOTIDE SEQUENCE [LARGE SCALE GENOMIC DNA]</scope>
</reference>
<dbReference type="Pfam" id="PF00010">
    <property type="entry name" value="HLH"/>
    <property type="match status" value="1"/>
</dbReference>
<evidence type="ECO:0000256" key="6">
    <source>
        <dbReference type="SAM" id="MobiDB-lite"/>
    </source>
</evidence>
<dbReference type="InterPro" id="IPR011598">
    <property type="entry name" value="bHLH_dom"/>
</dbReference>
<dbReference type="InterPro" id="IPR045843">
    <property type="entry name" value="IND-like"/>
</dbReference>
<feature type="compositionally biased region" description="Basic and acidic residues" evidence="6">
    <location>
        <begin position="176"/>
        <end position="214"/>
    </location>
</feature>
<evidence type="ECO:0000256" key="3">
    <source>
        <dbReference type="ARBA" id="ARBA00023125"/>
    </source>
</evidence>
<protein>
    <submittedName>
        <fullName evidence="8">Transcription factor bHLH</fullName>
    </submittedName>
</protein>
<evidence type="ECO:0000256" key="1">
    <source>
        <dbReference type="ARBA" id="ARBA00004123"/>
    </source>
</evidence>
<gene>
    <name evidence="8" type="ORF">Fot_22169</name>
</gene>
<dbReference type="Gene3D" id="4.10.280.10">
    <property type="entry name" value="Helix-loop-helix DNA-binding domain"/>
    <property type="match status" value="1"/>
</dbReference>
<dbReference type="PROSITE" id="PS50888">
    <property type="entry name" value="BHLH"/>
    <property type="match status" value="1"/>
</dbReference>
<dbReference type="SMART" id="SM00353">
    <property type="entry name" value="HLH"/>
    <property type="match status" value="1"/>
</dbReference>
<organism evidence="8 9">
    <name type="scientific">Forsythia ovata</name>
    <dbReference type="NCBI Taxonomy" id="205694"/>
    <lineage>
        <taxon>Eukaryota</taxon>
        <taxon>Viridiplantae</taxon>
        <taxon>Streptophyta</taxon>
        <taxon>Embryophyta</taxon>
        <taxon>Tracheophyta</taxon>
        <taxon>Spermatophyta</taxon>
        <taxon>Magnoliopsida</taxon>
        <taxon>eudicotyledons</taxon>
        <taxon>Gunneridae</taxon>
        <taxon>Pentapetalae</taxon>
        <taxon>asterids</taxon>
        <taxon>lamiids</taxon>
        <taxon>Lamiales</taxon>
        <taxon>Oleaceae</taxon>
        <taxon>Forsythieae</taxon>
        <taxon>Forsythia</taxon>
    </lineage>
</organism>
<comment type="subcellular location">
    <subcellularLocation>
        <location evidence="1">Nucleus</location>
    </subcellularLocation>
</comment>
<comment type="caution">
    <text evidence="8">The sequence shown here is derived from an EMBL/GenBank/DDBJ whole genome shotgun (WGS) entry which is preliminary data.</text>
</comment>
<evidence type="ECO:0000313" key="9">
    <source>
        <dbReference type="Proteomes" id="UP001604277"/>
    </source>
</evidence>
<dbReference type="GO" id="GO:0003677">
    <property type="term" value="F:DNA binding"/>
    <property type="evidence" value="ECO:0007669"/>
    <property type="project" value="UniProtKB-KW"/>
</dbReference>
<evidence type="ECO:0000256" key="2">
    <source>
        <dbReference type="ARBA" id="ARBA00023015"/>
    </source>
</evidence>
<dbReference type="GO" id="GO:0006355">
    <property type="term" value="P:regulation of DNA-templated transcription"/>
    <property type="evidence" value="ECO:0007669"/>
    <property type="project" value="UniProtKB-ARBA"/>
</dbReference>
<keyword evidence="5" id="KW-0539">Nucleus</keyword>
<dbReference type="EMBL" id="JBFOLJ010000006">
    <property type="protein sequence ID" value="KAL2529568.1"/>
    <property type="molecule type" value="Genomic_DNA"/>
</dbReference>
<sequence>MKDSLPLEEKMKSVGAFLDEEWESLSRMFSREDSDYILHVHGSDLISNQSENGLNFEIPSNFMANFTDENVAAGAEDALFFPSDIIDSNANFYYVSQESSNSSTEIDKVLFPNQENIVNFPVHVITDTSDDQSTRLSMMVCNDDHNLLTVPGFPDDHVMEDILFVKEEMGSAEISDSVKEMQSKRKTETPDEKMVEKSSEIPKKKSRVSEDASRNKPQIVQSKKKKKVTKNSNEELEETNGGGSCSSDDDCNGGENSESKGKTKARRGSAIDPQSLYARRRRERINERLRILQNLVPNGTKVDISTMLEEAVNYVKFLQLQIMLLSSDDMWMYAPIAYNGTDIGQLRS</sequence>
<accession>A0ABD1UXY7</accession>
<dbReference type="GO" id="GO:0048766">
    <property type="term" value="P:root hair initiation"/>
    <property type="evidence" value="ECO:0007669"/>
    <property type="project" value="UniProtKB-ARBA"/>
</dbReference>
<dbReference type="Proteomes" id="UP001604277">
    <property type="component" value="Unassembled WGS sequence"/>
</dbReference>
<evidence type="ECO:0000256" key="4">
    <source>
        <dbReference type="ARBA" id="ARBA00023163"/>
    </source>
</evidence>
<name>A0ABD1UXY7_9LAMI</name>
<dbReference type="InterPro" id="IPR036638">
    <property type="entry name" value="HLH_DNA-bd_sf"/>
</dbReference>